<dbReference type="SUPFAM" id="SSF49452">
    <property type="entry name" value="Starch-binding domain-like"/>
    <property type="match status" value="1"/>
</dbReference>
<organism evidence="4 5">
    <name type="scientific">Eimeria necatrix</name>
    <dbReference type="NCBI Taxonomy" id="51315"/>
    <lineage>
        <taxon>Eukaryota</taxon>
        <taxon>Sar</taxon>
        <taxon>Alveolata</taxon>
        <taxon>Apicomplexa</taxon>
        <taxon>Conoidasida</taxon>
        <taxon>Coccidia</taxon>
        <taxon>Eucoccidiorida</taxon>
        <taxon>Eimeriorina</taxon>
        <taxon>Eimeriidae</taxon>
        <taxon>Eimeria</taxon>
    </lineage>
</organism>
<keyword evidence="1" id="KW-0378">Hydrolase</keyword>
<dbReference type="InterPro" id="IPR013784">
    <property type="entry name" value="Carb-bd-like_fold"/>
</dbReference>
<feature type="domain" description="Tyrosine specific protein phosphatases" evidence="3">
    <location>
        <begin position="385"/>
        <end position="429"/>
    </location>
</feature>
<dbReference type="SUPFAM" id="SSF52799">
    <property type="entry name" value="(Phosphotyrosine protein) phosphatases II"/>
    <property type="match status" value="1"/>
</dbReference>
<keyword evidence="5" id="KW-1185">Reference proteome</keyword>
<dbReference type="GO" id="GO:0005634">
    <property type="term" value="C:nucleus"/>
    <property type="evidence" value="ECO:0007669"/>
    <property type="project" value="TreeGrafter"/>
</dbReference>
<dbReference type="RefSeq" id="XP_013439791.1">
    <property type="nucleotide sequence ID" value="XM_013584337.1"/>
</dbReference>
<dbReference type="InterPro" id="IPR029021">
    <property type="entry name" value="Prot-tyrosine_phosphatase-like"/>
</dbReference>
<dbReference type="InterPro" id="IPR013783">
    <property type="entry name" value="Ig-like_fold"/>
</dbReference>
<dbReference type="OrthoDB" id="273181at2759"/>
<dbReference type="GeneID" id="25471969"/>
<reference evidence="4" key="2">
    <citation type="submission" date="2013-10" db="EMBL/GenBank/DDBJ databases">
        <authorList>
            <person name="Aslett M."/>
        </authorList>
    </citation>
    <scope>NUCLEOTIDE SEQUENCE [LARGE SCALE GENOMIC DNA]</scope>
    <source>
        <strain evidence="4">Houghton</strain>
    </source>
</reference>
<keyword evidence="1" id="KW-0904">Protein phosphatase</keyword>
<dbReference type="InterPro" id="IPR000387">
    <property type="entry name" value="Tyr_Pase_dom"/>
</dbReference>
<evidence type="ECO:0000313" key="5">
    <source>
        <dbReference type="Proteomes" id="UP000030754"/>
    </source>
</evidence>
<accession>U6MIY3</accession>
<dbReference type="Pfam" id="PF00782">
    <property type="entry name" value="DSPc"/>
    <property type="match status" value="1"/>
</dbReference>
<dbReference type="InterPro" id="IPR000340">
    <property type="entry name" value="Dual-sp_phosphatase_cat-dom"/>
</dbReference>
<dbReference type="Gene3D" id="3.90.190.10">
    <property type="entry name" value="Protein tyrosine phosphatase superfamily"/>
    <property type="match status" value="1"/>
</dbReference>
<dbReference type="Gene3D" id="2.60.40.10">
    <property type="entry name" value="Immunoglobulins"/>
    <property type="match status" value="1"/>
</dbReference>
<dbReference type="VEuPathDB" id="ToxoDB:ENH_00017950"/>
<dbReference type="PANTHER" id="PTHR46864:SF1">
    <property type="entry name" value="LAFORIN"/>
    <property type="match status" value="1"/>
</dbReference>
<dbReference type="Proteomes" id="UP000030754">
    <property type="component" value="Unassembled WGS sequence"/>
</dbReference>
<name>U6MIY3_9EIME</name>
<evidence type="ECO:0000256" key="1">
    <source>
        <dbReference type="ARBA" id="ARBA00022912"/>
    </source>
</evidence>
<dbReference type="PROSITE" id="PS50054">
    <property type="entry name" value="TYR_PHOSPHATASE_DUAL"/>
    <property type="match status" value="1"/>
</dbReference>
<dbReference type="InterPro" id="IPR042942">
    <property type="entry name" value="Laforin"/>
</dbReference>
<dbReference type="PANTHER" id="PTHR46864">
    <property type="entry name" value="LAFORIN"/>
    <property type="match status" value="1"/>
</dbReference>
<dbReference type="EMBL" id="HG722465">
    <property type="protein sequence ID" value="CDJ62429.1"/>
    <property type="molecule type" value="Genomic_DNA"/>
</dbReference>
<dbReference type="SMART" id="SM00195">
    <property type="entry name" value="DSPc"/>
    <property type="match status" value="1"/>
</dbReference>
<dbReference type="GO" id="GO:0005737">
    <property type="term" value="C:cytoplasm"/>
    <property type="evidence" value="ECO:0007669"/>
    <property type="project" value="TreeGrafter"/>
</dbReference>
<proteinExistence type="predicted"/>
<dbReference type="AlphaFoldDB" id="U6MIY3"/>
<dbReference type="PROSITE" id="PS50056">
    <property type="entry name" value="TYR_PHOSPHATASE_2"/>
    <property type="match status" value="1"/>
</dbReference>
<sequence length="459" mass="50539">MRLRFSCVAFVPPGSQLGVSGSPDFLGRWDPCKCLPLLPYSSPSEGGIEPSLWFADVEVNEKSLERCGQSAAGAAGSSSHRCNGTEGAADTFSDKLIAAITCRDSASAGTQRSAFLPDTLSSTNDEASSIAAAAYCRVDHRAPRIAAILEQHPLKRVQFEYKFILWNSQKPVAPYVPDTPGESFQRSAYGSPSCTWRTWLFPPAPAQHAEPPSNSLHVIWEGSGPETNRKFFFDPMDVVVDESESGSLEVLYLCKVSRFEDPRTGDASEHGHTTFFYNTVKAQGRMHYSRILPNLYVGSCPRQLKHIRQLKEELKVTVVFNMQTADDMKTNFPDPLASKRTPEAAGQLYESAGLRYVWMPTEDMSDACRKLAVAQCALILDALIQNGHSVYVHCNAGVGRSVAAVSAYLCFCVGLDVRKVNFLVSTKRPVAYWDEKAIEAGLIDFNDKYGRVKQPLKSN</sequence>
<reference evidence="4" key="1">
    <citation type="submission" date="2013-10" db="EMBL/GenBank/DDBJ databases">
        <title>Genomic analysis of the causative agents of coccidiosis in chickens.</title>
        <authorList>
            <person name="Reid A.J."/>
            <person name="Blake D."/>
            <person name="Billington K."/>
            <person name="Browne H."/>
            <person name="Dunn M."/>
            <person name="Hung S."/>
            <person name="Kawahara F."/>
            <person name="Miranda-Saavedra D."/>
            <person name="Mourier T."/>
            <person name="Nagra H."/>
            <person name="Otto T.D."/>
            <person name="Rawlings N."/>
            <person name="Sanchez A."/>
            <person name="Sanders M."/>
            <person name="Subramaniam C."/>
            <person name="Tay Y."/>
            <person name="Dear P."/>
            <person name="Doerig C."/>
            <person name="Gruber A."/>
            <person name="Parkinson J."/>
            <person name="Shirley M."/>
            <person name="Wan K.L."/>
            <person name="Berriman M."/>
            <person name="Tomley F."/>
            <person name="Pain A."/>
        </authorList>
    </citation>
    <scope>NUCLEOTIDE SEQUENCE [LARGE SCALE GENOMIC DNA]</scope>
    <source>
        <strain evidence="4">Houghton</strain>
    </source>
</reference>
<dbReference type="InterPro" id="IPR020422">
    <property type="entry name" value="TYR_PHOSPHATASE_DUAL_dom"/>
</dbReference>
<gene>
    <name evidence="4" type="ORF">ENH_00017950</name>
</gene>
<protein>
    <submittedName>
        <fullName evidence="4">Uncharacterized protein</fullName>
    </submittedName>
</protein>
<evidence type="ECO:0000259" key="2">
    <source>
        <dbReference type="PROSITE" id="PS50054"/>
    </source>
</evidence>
<feature type="domain" description="Tyrosine-protein phosphatase" evidence="2">
    <location>
        <begin position="287"/>
        <end position="451"/>
    </location>
</feature>
<evidence type="ECO:0000313" key="4">
    <source>
        <dbReference type="EMBL" id="CDJ62429.1"/>
    </source>
</evidence>
<dbReference type="GO" id="GO:0004725">
    <property type="term" value="F:protein tyrosine phosphatase activity"/>
    <property type="evidence" value="ECO:0007669"/>
    <property type="project" value="InterPro"/>
</dbReference>
<evidence type="ECO:0000259" key="3">
    <source>
        <dbReference type="PROSITE" id="PS50056"/>
    </source>
</evidence>
<dbReference type="GO" id="GO:0030246">
    <property type="term" value="F:carbohydrate binding"/>
    <property type="evidence" value="ECO:0007669"/>
    <property type="project" value="InterPro"/>
</dbReference>